<dbReference type="Proteomes" id="UP000724874">
    <property type="component" value="Unassembled WGS sequence"/>
</dbReference>
<accession>A0A9P5TUG1</accession>
<evidence type="ECO:0000259" key="2">
    <source>
        <dbReference type="Pfam" id="PF20149"/>
    </source>
</evidence>
<dbReference type="OrthoDB" id="2790754at2759"/>
<feature type="domain" description="DUF6532" evidence="2">
    <location>
        <begin position="88"/>
        <end position="156"/>
    </location>
</feature>
<dbReference type="InterPro" id="IPR045341">
    <property type="entry name" value="DUF6532"/>
</dbReference>
<gene>
    <name evidence="3" type="ORF">CPB84DRAFT_1742872</name>
</gene>
<reference evidence="3" key="1">
    <citation type="submission" date="2020-11" db="EMBL/GenBank/DDBJ databases">
        <authorList>
            <consortium name="DOE Joint Genome Institute"/>
            <person name="Ahrendt S."/>
            <person name="Riley R."/>
            <person name="Andreopoulos W."/>
            <person name="LaButti K."/>
            <person name="Pangilinan J."/>
            <person name="Ruiz-duenas F.J."/>
            <person name="Barrasa J.M."/>
            <person name="Sanchez-Garcia M."/>
            <person name="Camarero S."/>
            <person name="Miyauchi S."/>
            <person name="Serrano A."/>
            <person name="Linde D."/>
            <person name="Babiker R."/>
            <person name="Drula E."/>
            <person name="Ayuso-Fernandez I."/>
            <person name="Pacheco R."/>
            <person name="Padilla G."/>
            <person name="Ferreira P."/>
            <person name="Barriuso J."/>
            <person name="Kellner H."/>
            <person name="Castanera R."/>
            <person name="Alfaro M."/>
            <person name="Ramirez L."/>
            <person name="Pisabarro A.G."/>
            <person name="Kuo A."/>
            <person name="Tritt A."/>
            <person name="Lipzen A."/>
            <person name="He G."/>
            <person name="Yan M."/>
            <person name="Ng V."/>
            <person name="Cullen D."/>
            <person name="Martin F."/>
            <person name="Rosso M.-N."/>
            <person name="Henrissat B."/>
            <person name="Hibbett D."/>
            <person name="Martinez A.T."/>
            <person name="Grigoriev I.V."/>
        </authorList>
    </citation>
    <scope>NUCLEOTIDE SEQUENCE</scope>
    <source>
        <strain evidence="3">AH 44721</strain>
    </source>
</reference>
<evidence type="ECO:0000313" key="3">
    <source>
        <dbReference type="EMBL" id="KAF8911459.1"/>
    </source>
</evidence>
<dbReference type="EMBL" id="JADNYJ010000004">
    <property type="protein sequence ID" value="KAF8911459.1"/>
    <property type="molecule type" value="Genomic_DNA"/>
</dbReference>
<comment type="caution">
    <text evidence="3">The sequence shown here is derived from an EMBL/GenBank/DDBJ whole genome shotgun (WGS) entry which is preliminary data.</text>
</comment>
<protein>
    <recommendedName>
        <fullName evidence="2">DUF6532 domain-containing protein</fullName>
    </recommendedName>
</protein>
<organism evidence="3 4">
    <name type="scientific">Gymnopilus junonius</name>
    <name type="common">Spectacular rustgill mushroom</name>
    <name type="synonym">Gymnopilus spectabilis subsp. junonius</name>
    <dbReference type="NCBI Taxonomy" id="109634"/>
    <lineage>
        <taxon>Eukaryota</taxon>
        <taxon>Fungi</taxon>
        <taxon>Dikarya</taxon>
        <taxon>Basidiomycota</taxon>
        <taxon>Agaricomycotina</taxon>
        <taxon>Agaricomycetes</taxon>
        <taxon>Agaricomycetidae</taxon>
        <taxon>Agaricales</taxon>
        <taxon>Agaricineae</taxon>
        <taxon>Hymenogastraceae</taxon>
        <taxon>Gymnopilus</taxon>
    </lineage>
</organism>
<feature type="compositionally biased region" description="Low complexity" evidence="1">
    <location>
        <begin position="45"/>
        <end position="57"/>
    </location>
</feature>
<evidence type="ECO:0000256" key="1">
    <source>
        <dbReference type="SAM" id="MobiDB-lite"/>
    </source>
</evidence>
<keyword evidence="4" id="KW-1185">Reference proteome</keyword>
<sequence length="218" mass="23906">MTITRRGAAEAMSTGSPDVSEEESTTAVPAKHKASSRVTKGTRGASSQGKATSSSASKSKKALTVSPEQYAEFLKIQKAQQKGGAKQNLSCGSSDDIKEKVTWLLTASNFLYGDLDIKAKTLNSSKPFGNAFIKDLIQVIWFNMTKGGSKAEAMTTKFIYHFKTWKGLVKKSKKWMDMQSCSDLSHLLEDEDEVNEEEIKDINTTDLNNIADNGMDIF</sequence>
<feature type="region of interest" description="Disordered" evidence="1">
    <location>
        <begin position="1"/>
        <end position="61"/>
    </location>
</feature>
<dbReference type="AlphaFoldDB" id="A0A9P5TUG1"/>
<dbReference type="Pfam" id="PF20149">
    <property type="entry name" value="DUF6532"/>
    <property type="match status" value="1"/>
</dbReference>
<evidence type="ECO:0000313" key="4">
    <source>
        <dbReference type="Proteomes" id="UP000724874"/>
    </source>
</evidence>
<proteinExistence type="predicted"/>
<name>A0A9P5TUG1_GYMJU</name>